<evidence type="ECO:0000313" key="2">
    <source>
        <dbReference type="Proteomes" id="UP001152523"/>
    </source>
</evidence>
<sequence length="52" mass="5818">MALQSSTVPYQPSVARRLPSPQLVRHLPRLAVCRSWPIPGSVPFSSYSIARR</sequence>
<dbReference type="EMBL" id="CAMAPF010000938">
    <property type="protein sequence ID" value="CAH9125939.1"/>
    <property type="molecule type" value="Genomic_DNA"/>
</dbReference>
<dbReference type="AlphaFoldDB" id="A0AAV0ES26"/>
<proteinExistence type="predicted"/>
<dbReference type="Proteomes" id="UP001152523">
    <property type="component" value="Unassembled WGS sequence"/>
</dbReference>
<evidence type="ECO:0000313" key="1">
    <source>
        <dbReference type="EMBL" id="CAH9125939.1"/>
    </source>
</evidence>
<reference evidence="1" key="1">
    <citation type="submission" date="2022-07" db="EMBL/GenBank/DDBJ databases">
        <authorList>
            <person name="Macas J."/>
            <person name="Novak P."/>
            <person name="Neumann P."/>
        </authorList>
    </citation>
    <scope>NUCLEOTIDE SEQUENCE</scope>
</reference>
<name>A0AAV0ES26_9ASTE</name>
<protein>
    <submittedName>
        <fullName evidence="1">Uncharacterized protein</fullName>
    </submittedName>
</protein>
<accession>A0AAV0ES26</accession>
<comment type="caution">
    <text evidence="1">The sequence shown here is derived from an EMBL/GenBank/DDBJ whole genome shotgun (WGS) entry which is preliminary data.</text>
</comment>
<keyword evidence="2" id="KW-1185">Reference proteome</keyword>
<gene>
    <name evidence="1" type="ORF">CEPIT_LOCUS27147</name>
</gene>
<organism evidence="1 2">
    <name type="scientific">Cuscuta epithymum</name>
    <dbReference type="NCBI Taxonomy" id="186058"/>
    <lineage>
        <taxon>Eukaryota</taxon>
        <taxon>Viridiplantae</taxon>
        <taxon>Streptophyta</taxon>
        <taxon>Embryophyta</taxon>
        <taxon>Tracheophyta</taxon>
        <taxon>Spermatophyta</taxon>
        <taxon>Magnoliopsida</taxon>
        <taxon>eudicotyledons</taxon>
        <taxon>Gunneridae</taxon>
        <taxon>Pentapetalae</taxon>
        <taxon>asterids</taxon>
        <taxon>lamiids</taxon>
        <taxon>Solanales</taxon>
        <taxon>Convolvulaceae</taxon>
        <taxon>Cuscuteae</taxon>
        <taxon>Cuscuta</taxon>
        <taxon>Cuscuta subgen. Cuscuta</taxon>
    </lineage>
</organism>